<protein>
    <recommendedName>
        <fullName evidence="5">Aquaporin</fullName>
    </recommendedName>
</protein>
<comment type="subcellular location">
    <subcellularLocation>
        <location evidence="1">Membrane</location>
        <topology evidence="1">Multi-pass membrane protein</topology>
    </subcellularLocation>
</comment>
<evidence type="ECO:0000256" key="2">
    <source>
        <dbReference type="ARBA" id="ARBA00022692"/>
    </source>
</evidence>
<reference evidence="6 7" key="2">
    <citation type="submission" date="2018-11" db="EMBL/GenBank/DDBJ databases">
        <authorList>
            <consortium name="Pathogen Informatics"/>
        </authorList>
    </citation>
    <scope>NUCLEOTIDE SEQUENCE [LARGE SCALE GENOMIC DNA]</scope>
</reference>
<dbReference type="InterPro" id="IPR023271">
    <property type="entry name" value="Aquaporin-like"/>
</dbReference>
<evidence type="ECO:0000313" key="6">
    <source>
        <dbReference type="EMBL" id="VDM47126.1"/>
    </source>
</evidence>
<dbReference type="GO" id="GO:0005737">
    <property type="term" value="C:cytoplasm"/>
    <property type="evidence" value="ECO:0007669"/>
    <property type="project" value="TreeGrafter"/>
</dbReference>
<dbReference type="WBParaSite" id="TCNE_0001580601-mRNA-1">
    <property type="protein sequence ID" value="TCNE_0001580601-mRNA-1"/>
    <property type="gene ID" value="TCNE_0001580601"/>
</dbReference>
<evidence type="ECO:0000313" key="7">
    <source>
        <dbReference type="Proteomes" id="UP000050794"/>
    </source>
</evidence>
<feature type="transmembrane region" description="Helical" evidence="5">
    <location>
        <begin position="32"/>
        <end position="51"/>
    </location>
</feature>
<feature type="transmembrane region" description="Helical" evidence="5">
    <location>
        <begin position="6"/>
        <end position="25"/>
    </location>
</feature>
<keyword evidence="4 5" id="KW-0472">Membrane</keyword>
<evidence type="ECO:0000256" key="3">
    <source>
        <dbReference type="ARBA" id="ARBA00022989"/>
    </source>
</evidence>
<feature type="transmembrane region" description="Helical" evidence="5">
    <location>
        <begin position="175"/>
        <end position="193"/>
    </location>
</feature>
<dbReference type="PANTHER" id="PTHR21191">
    <property type="entry name" value="AQUAPORIN"/>
    <property type="match status" value="1"/>
</dbReference>
<dbReference type="InterPro" id="IPR016697">
    <property type="entry name" value="Aquaporin_11/12"/>
</dbReference>
<reference evidence="8" key="1">
    <citation type="submission" date="2016-06" db="UniProtKB">
        <authorList>
            <consortium name="WormBaseParasite"/>
        </authorList>
    </citation>
    <scope>IDENTIFICATION</scope>
</reference>
<dbReference type="PIRSF" id="PIRSF017529">
    <property type="entry name" value="Aquaporin_11/12"/>
    <property type="match status" value="1"/>
</dbReference>
<feature type="transmembrane region" description="Helical" evidence="5">
    <location>
        <begin position="205"/>
        <end position="225"/>
    </location>
</feature>
<keyword evidence="2 5" id="KW-0812">Transmembrane</keyword>
<dbReference type="SUPFAM" id="SSF81338">
    <property type="entry name" value="Aquaporin-like"/>
    <property type="match status" value="1"/>
</dbReference>
<dbReference type="GO" id="GO:0016020">
    <property type="term" value="C:membrane"/>
    <property type="evidence" value="ECO:0007669"/>
    <property type="project" value="UniProtKB-SubCell"/>
</dbReference>
<keyword evidence="3 5" id="KW-1133">Transmembrane helix</keyword>
<organism evidence="7 8">
    <name type="scientific">Toxocara canis</name>
    <name type="common">Canine roundworm</name>
    <dbReference type="NCBI Taxonomy" id="6265"/>
    <lineage>
        <taxon>Eukaryota</taxon>
        <taxon>Metazoa</taxon>
        <taxon>Ecdysozoa</taxon>
        <taxon>Nematoda</taxon>
        <taxon>Chromadorea</taxon>
        <taxon>Rhabditida</taxon>
        <taxon>Spirurina</taxon>
        <taxon>Ascaridomorpha</taxon>
        <taxon>Ascaridoidea</taxon>
        <taxon>Toxocaridae</taxon>
        <taxon>Toxocara</taxon>
    </lineage>
</organism>
<gene>
    <name evidence="6" type="ORF">TCNE_LOCUS15805</name>
</gene>
<evidence type="ECO:0000256" key="4">
    <source>
        <dbReference type="ARBA" id="ARBA00023136"/>
    </source>
</evidence>
<dbReference type="GO" id="GO:0015267">
    <property type="term" value="F:channel activity"/>
    <property type="evidence" value="ECO:0007669"/>
    <property type="project" value="TreeGrafter"/>
</dbReference>
<dbReference type="AlphaFoldDB" id="A0A183V4Y5"/>
<feature type="transmembrane region" description="Helical" evidence="5">
    <location>
        <begin position="245"/>
        <end position="264"/>
    </location>
</feature>
<dbReference type="Proteomes" id="UP000050794">
    <property type="component" value="Unassembled WGS sequence"/>
</dbReference>
<accession>A0A183V4Y5</accession>
<evidence type="ECO:0000256" key="1">
    <source>
        <dbReference type="ARBA" id="ARBA00004141"/>
    </source>
</evidence>
<feature type="transmembrane region" description="Helical" evidence="5">
    <location>
        <begin position="86"/>
        <end position="104"/>
    </location>
</feature>
<feature type="transmembrane region" description="Helical" evidence="5">
    <location>
        <begin position="57"/>
        <end position="74"/>
    </location>
</feature>
<dbReference type="EMBL" id="UYWY01023105">
    <property type="protein sequence ID" value="VDM47126.1"/>
    <property type="molecule type" value="Genomic_DNA"/>
</dbReference>
<dbReference type="InterPro" id="IPR051883">
    <property type="entry name" value="AQP11/12_channel"/>
</dbReference>
<evidence type="ECO:0000256" key="5">
    <source>
        <dbReference type="PIRNR" id="PIRNR017529"/>
    </source>
</evidence>
<proteinExistence type="inferred from homology"/>
<dbReference type="PANTHER" id="PTHR21191:SF16">
    <property type="entry name" value="AQUAPORIN"/>
    <property type="match status" value="1"/>
</dbReference>
<name>A0A183V4Y5_TOXCA</name>
<sequence length="277" mass="31006">MLRIDIDFGPLLIATSFYSTVFIIAELTRKIVDRLLSVILLVISFVCRYVTPNTLLYYFLIEAIATAQMCTCVYENAVIVRHYGPAGFFFTVTSLLFAGSFVNRGAFVSPLKPVELFYFGSIGLDRLLTVLAAETLGGYSAYRVARRLWYWSLSLAADHAISYETTRCAFAYKVPFVYAFAFEILGSFLMRSIHTRLPLNSTRYAAPAITSAFLTFSLAFIGVVGLNPTVSSSRMQGCDGLSTQWFILTYWVCPTVGWMLSAIVDSKAKEQMVKKEK</sequence>
<keyword evidence="7" id="KW-1185">Reference proteome</keyword>
<comment type="similarity">
    <text evidence="5">Belongs to the MIP/aquaporin (TC 1.A.8) family.</text>
</comment>
<evidence type="ECO:0000313" key="8">
    <source>
        <dbReference type="WBParaSite" id="TCNE_0001580601-mRNA-1"/>
    </source>
</evidence>